<organism evidence="1 2">
    <name type="scientific">Pectobacterium phage phiTE</name>
    <dbReference type="NCBI Taxonomy" id="1116482"/>
    <lineage>
        <taxon>Viruses</taxon>
        <taxon>Duplodnaviria</taxon>
        <taxon>Heunggongvirae</taxon>
        <taxon>Uroviricota</taxon>
        <taxon>Caudoviricetes</taxon>
        <taxon>Vequintavirinae</taxon>
        <taxon>Certrevirus</taxon>
        <taxon>Certrevirus phiTE</taxon>
    </lineage>
</organism>
<dbReference type="RefSeq" id="YP_007392555.1">
    <property type="nucleotide sequence ID" value="NC_020201.1"/>
</dbReference>
<evidence type="ECO:0000313" key="2">
    <source>
        <dbReference type="Proteomes" id="UP000010999"/>
    </source>
</evidence>
<dbReference type="GeneID" id="14515288"/>
<name>K9L3S0_9CAUD</name>
<dbReference type="KEGG" id="vg:14515288"/>
<protein>
    <submittedName>
        <fullName evidence="1">Uncharacterized protein</fullName>
    </submittedName>
</protein>
<evidence type="ECO:0000313" key="1">
    <source>
        <dbReference type="EMBL" id="AEZ66259.1"/>
    </source>
</evidence>
<gene>
    <name evidence="1" type="ORF">phiTE_093</name>
</gene>
<dbReference type="EMBL" id="JQ015307">
    <property type="protein sequence ID" value="AEZ66259.1"/>
    <property type="molecule type" value="Genomic_DNA"/>
</dbReference>
<reference evidence="2" key="1">
    <citation type="submission" date="2011-11" db="EMBL/GenBank/DDBJ databases">
        <title>Escape from toxin-antitoxin mediated abortive infection can occur by recombination within a generalized transducing phage of Pectobacterium atrosepticum.</title>
        <authorList>
            <person name="Blower T.R."/>
            <person name="Evans T.J."/>
            <person name="Przybilski R."/>
            <person name="Fineran P.C."/>
            <person name="Salmond G.P.C."/>
        </authorList>
    </citation>
    <scope>NUCLEOTIDE SEQUENCE [LARGE SCALE GENOMIC DNA]</scope>
</reference>
<sequence>MASYASFVEHMREKLTELQKAATGQPHDLPTFEATVGICGNLEYDLHLCLLEEAREWLDIAFSKLGYDTVFPVEVALLGPALGDGVKEVHDADDKTRWDVEKSPFARKRLEILSELIAYCEEEIKRVS</sequence>
<proteinExistence type="predicted"/>
<keyword evidence="2" id="KW-1185">Reference proteome</keyword>
<reference evidence="1 2" key="2">
    <citation type="journal article" date="2012" name="PLoS Genet.">
        <title>Viral evasion of a bacterial suicide system by RNA-based molecular mimicry enables infectious altruism.</title>
        <authorList>
            <person name="Blower T.R."/>
            <person name="Evans T.J."/>
            <person name="Przybilski R."/>
            <person name="Fineran P.C."/>
            <person name="Salmond G.P."/>
        </authorList>
    </citation>
    <scope>NUCLEOTIDE SEQUENCE [LARGE SCALE GENOMIC DNA]</scope>
</reference>
<dbReference type="Proteomes" id="UP000010999">
    <property type="component" value="Segment"/>
</dbReference>
<accession>K9L3S0</accession>